<dbReference type="EMBL" id="JBHSHC010000050">
    <property type="protein sequence ID" value="MFC4767188.1"/>
    <property type="molecule type" value="Genomic_DNA"/>
</dbReference>
<evidence type="ECO:0000313" key="1">
    <source>
        <dbReference type="EMBL" id="MFC4767188.1"/>
    </source>
</evidence>
<organism evidence="1 2">
    <name type="scientific">Effusibacillus consociatus</name>
    <dbReference type="NCBI Taxonomy" id="1117041"/>
    <lineage>
        <taxon>Bacteria</taxon>
        <taxon>Bacillati</taxon>
        <taxon>Bacillota</taxon>
        <taxon>Bacilli</taxon>
        <taxon>Bacillales</taxon>
        <taxon>Alicyclobacillaceae</taxon>
        <taxon>Effusibacillus</taxon>
    </lineage>
</organism>
<comment type="caution">
    <text evidence="1">The sequence shown here is derived from an EMBL/GenBank/DDBJ whole genome shotgun (WGS) entry which is preliminary data.</text>
</comment>
<accession>A0ABV9Q0E5</accession>
<reference evidence="2" key="1">
    <citation type="journal article" date="2019" name="Int. J. Syst. Evol. Microbiol.">
        <title>The Global Catalogue of Microorganisms (GCM) 10K type strain sequencing project: providing services to taxonomists for standard genome sequencing and annotation.</title>
        <authorList>
            <consortium name="The Broad Institute Genomics Platform"/>
            <consortium name="The Broad Institute Genome Sequencing Center for Infectious Disease"/>
            <person name="Wu L."/>
            <person name="Ma J."/>
        </authorList>
    </citation>
    <scope>NUCLEOTIDE SEQUENCE [LARGE SCALE GENOMIC DNA]</scope>
    <source>
        <strain evidence="2">WYCCWR 12678</strain>
    </source>
</reference>
<proteinExistence type="predicted"/>
<gene>
    <name evidence="1" type="ORF">ACFO8Q_07395</name>
</gene>
<dbReference type="RefSeq" id="WP_380025106.1">
    <property type="nucleotide sequence ID" value="NZ_JBHSHC010000050.1"/>
</dbReference>
<sequence length="146" mass="16545">MEKVLLIFVLAGTICLSVDVGYAVAVRYELLNVEDAAAMAGALQIKMVPDSWDRWGRPNHWIPEIDETLAKRKSEQTFHRNLQQKPILRDVTLHSVLYEKVSRNRFLIDARAEVPLPLTSKFLQSLGYPGIAPWPFHVRSTGGFDS</sequence>
<evidence type="ECO:0000313" key="2">
    <source>
        <dbReference type="Proteomes" id="UP001596002"/>
    </source>
</evidence>
<dbReference type="Proteomes" id="UP001596002">
    <property type="component" value="Unassembled WGS sequence"/>
</dbReference>
<name>A0ABV9Q0E5_9BACL</name>
<keyword evidence="2" id="KW-1185">Reference proteome</keyword>
<protein>
    <submittedName>
        <fullName evidence="1">Tad domain-containing protein</fullName>
    </submittedName>
</protein>